<dbReference type="Proteomes" id="UP000824504">
    <property type="component" value="Chromosome"/>
</dbReference>
<organism evidence="2 3">
    <name type="scientific">Tessaracoccus palaemonis</name>
    <dbReference type="NCBI Taxonomy" id="2829499"/>
    <lineage>
        <taxon>Bacteria</taxon>
        <taxon>Bacillati</taxon>
        <taxon>Actinomycetota</taxon>
        <taxon>Actinomycetes</taxon>
        <taxon>Propionibacteriales</taxon>
        <taxon>Propionibacteriaceae</taxon>
        <taxon>Tessaracoccus</taxon>
    </lineage>
</organism>
<evidence type="ECO:0000313" key="3">
    <source>
        <dbReference type="Proteomes" id="UP000824504"/>
    </source>
</evidence>
<proteinExistence type="predicted"/>
<evidence type="ECO:0000313" key="2">
    <source>
        <dbReference type="EMBL" id="QXT63631.1"/>
    </source>
</evidence>
<name>A0ABX8SJT7_9ACTN</name>
<accession>A0ABX8SJT7</accession>
<feature type="transmembrane region" description="Helical" evidence="1">
    <location>
        <begin position="7"/>
        <end position="27"/>
    </location>
</feature>
<feature type="transmembrane region" description="Helical" evidence="1">
    <location>
        <begin position="33"/>
        <end position="53"/>
    </location>
</feature>
<reference evidence="2 3" key="1">
    <citation type="submission" date="2021-07" db="EMBL/GenBank/DDBJ databases">
        <title>complete genome sequencing of Tessaracoccus sp.J1M15.</title>
        <authorList>
            <person name="Bae J.-W."/>
            <person name="Kim D.-y."/>
        </authorList>
    </citation>
    <scope>NUCLEOTIDE SEQUENCE [LARGE SCALE GENOMIC DNA]</scope>
    <source>
        <strain evidence="2 3">J1M15</strain>
    </source>
</reference>
<keyword evidence="3" id="KW-1185">Reference proteome</keyword>
<gene>
    <name evidence="2" type="ORF">KDB89_03905</name>
</gene>
<keyword evidence="1" id="KW-0812">Transmembrane</keyword>
<keyword evidence="1" id="KW-1133">Transmembrane helix</keyword>
<dbReference type="RefSeq" id="WP_219083559.1">
    <property type="nucleotide sequence ID" value="NZ_CP079216.1"/>
</dbReference>
<protein>
    <submittedName>
        <fullName evidence="2">Uncharacterized protein</fullName>
    </submittedName>
</protein>
<sequence length="63" mass="6214">MNRPGIDAGAIALGLAAIGFGVVLVLAGQLSSAAIQPILAVILAAAGGIGLLIHRGTTRNRNK</sequence>
<keyword evidence="1" id="KW-0472">Membrane</keyword>
<dbReference type="EMBL" id="CP079216">
    <property type="protein sequence ID" value="QXT63631.1"/>
    <property type="molecule type" value="Genomic_DNA"/>
</dbReference>
<evidence type="ECO:0000256" key="1">
    <source>
        <dbReference type="SAM" id="Phobius"/>
    </source>
</evidence>